<dbReference type="AlphaFoldDB" id="A0A2M8LFV4"/>
<dbReference type="Proteomes" id="UP000231152">
    <property type="component" value="Unassembled WGS sequence"/>
</dbReference>
<feature type="transmembrane region" description="Helical" evidence="1">
    <location>
        <begin position="86"/>
        <end position="104"/>
    </location>
</feature>
<keyword evidence="1" id="KW-1133">Transmembrane helix</keyword>
<reference evidence="2 3" key="1">
    <citation type="submission" date="2017-09" db="EMBL/GenBank/DDBJ databases">
        <title>Depth-based differentiation of microbial function through sediment-hosted aquifers and enrichment of novel symbionts in the deep terrestrial subsurface.</title>
        <authorList>
            <person name="Probst A.J."/>
            <person name="Ladd B."/>
            <person name="Jarett J.K."/>
            <person name="Geller-Mcgrath D.E."/>
            <person name="Sieber C.M."/>
            <person name="Emerson J.B."/>
            <person name="Anantharaman K."/>
            <person name="Thomas B.C."/>
            <person name="Malmstrom R."/>
            <person name="Stieglmeier M."/>
            <person name="Klingl A."/>
            <person name="Woyke T."/>
            <person name="Ryan C.M."/>
            <person name="Banfield J.F."/>
        </authorList>
    </citation>
    <scope>NUCLEOTIDE SEQUENCE [LARGE SCALE GENOMIC DNA]</scope>
    <source>
        <strain evidence="2">CG10_big_fil_rev_8_21_14_0_10_48_11</strain>
    </source>
</reference>
<keyword evidence="1" id="KW-0472">Membrane</keyword>
<accession>A0A2M8LFV4</accession>
<protein>
    <submittedName>
        <fullName evidence="2">Uncharacterized protein</fullName>
    </submittedName>
</protein>
<feature type="transmembrane region" description="Helical" evidence="1">
    <location>
        <begin position="57"/>
        <end position="80"/>
    </location>
</feature>
<comment type="caution">
    <text evidence="2">The sequence shown here is derived from an EMBL/GenBank/DDBJ whole genome shotgun (WGS) entry which is preliminary data.</text>
</comment>
<name>A0A2M8LFV4_9BACT</name>
<organism evidence="2 3">
    <name type="scientific">Candidatus Uhrbacteria bacterium CG10_big_fil_rev_8_21_14_0_10_48_11</name>
    <dbReference type="NCBI Taxonomy" id="1975037"/>
    <lineage>
        <taxon>Bacteria</taxon>
        <taxon>Candidatus Uhriibacteriota</taxon>
    </lineage>
</organism>
<evidence type="ECO:0000313" key="3">
    <source>
        <dbReference type="Proteomes" id="UP000231152"/>
    </source>
</evidence>
<sequence>MSQEKQRKEFSLGSGVCKLTNGRLTLPMLDENYPVINFDLNDIELCRAEVLFSNVQFLILITLAVSIICPPIVYCLTLGAYEPIVYIRPSVSMVLAAIVTGLLFHKHVRRRIFCIVTQSSGSTKRIPVAAYDRRRFKKFSRWLEMVNEQIATTREAAQKR</sequence>
<gene>
    <name evidence="2" type="ORF">COV04_00015</name>
</gene>
<evidence type="ECO:0000313" key="2">
    <source>
        <dbReference type="EMBL" id="PJE76256.1"/>
    </source>
</evidence>
<proteinExistence type="predicted"/>
<evidence type="ECO:0000256" key="1">
    <source>
        <dbReference type="SAM" id="Phobius"/>
    </source>
</evidence>
<dbReference type="EMBL" id="PFET01000001">
    <property type="protein sequence ID" value="PJE76256.1"/>
    <property type="molecule type" value="Genomic_DNA"/>
</dbReference>
<keyword evidence="1" id="KW-0812">Transmembrane</keyword>